<dbReference type="SUPFAM" id="SSF54427">
    <property type="entry name" value="NTF2-like"/>
    <property type="match status" value="1"/>
</dbReference>
<reference evidence="1 2" key="1">
    <citation type="submission" date="2016-06" db="EMBL/GenBank/DDBJ databases">
        <authorList>
            <person name="Sutton G."/>
            <person name="Brinkac L."/>
            <person name="Sanka R."/>
            <person name="Adams M."/>
            <person name="Lau E."/>
            <person name="Sam S."/>
            <person name="Sreng N."/>
            <person name="Him V."/>
            <person name="Kerleguer A."/>
            <person name="Cheng S."/>
        </authorList>
    </citation>
    <scope>NUCLEOTIDE SEQUENCE [LARGE SCALE GENOMIC DNA]</scope>
    <source>
        <strain evidence="1 2">E2978</strain>
    </source>
</reference>
<organism evidence="1 2">
    <name type="scientific">Mycobacterium alsense</name>
    <dbReference type="NCBI Taxonomy" id="324058"/>
    <lineage>
        <taxon>Bacteria</taxon>
        <taxon>Bacillati</taxon>
        <taxon>Actinomycetota</taxon>
        <taxon>Actinomycetes</taxon>
        <taxon>Mycobacteriales</taxon>
        <taxon>Mycobacteriaceae</taxon>
        <taxon>Mycobacterium</taxon>
    </lineage>
</organism>
<evidence type="ECO:0008006" key="3">
    <source>
        <dbReference type="Google" id="ProtNLM"/>
    </source>
</evidence>
<proteinExistence type="predicted"/>
<comment type="caution">
    <text evidence="1">The sequence shown here is derived from an EMBL/GenBank/DDBJ whole genome shotgun (WGS) entry which is preliminary data.</text>
</comment>
<dbReference type="Proteomes" id="UP000092086">
    <property type="component" value="Unassembled WGS sequence"/>
</dbReference>
<dbReference type="Gene3D" id="3.10.450.50">
    <property type="match status" value="1"/>
</dbReference>
<evidence type="ECO:0000313" key="2">
    <source>
        <dbReference type="Proteomes" id="UP000092086"/>
    </source>
</evidence>
<sequence>MHPFAESLANQNLDNLLACLSAEVTYHSPVMRNPVRGALVPDILAILLDTVDDLTVHAEFGDSDTKVLLCGFSMQGVRGEAAWVLRLDGTGKIRTVAWQARPFAMSVRLSESFGHGLAQRRGGPFPAIVSAGRAPARLVARMVDLLAPHLVN</sequence>
<accession>A0ABD6NT21</accession>
<protein>
    <recommendedName>
        <fullName evidence="3">SnoaL-like domain-containing protein</fullName>
    </recommendedName>
</protein>
<dbReference type="AlphaFoldDB" id="A0ABD6NT21"/>
<name>A0ABD6NT21_9MYCO</name>
<gene>
    <name evidence="1" type="ORF">A5672_05070</name>
</gene>
<evidence type="ECO:0000313" key="1">
    <source>
        <dbReference type="EMBL" id="OBG27647.1"/>
    </source>
</evidence>
<dbReference type="InterPro" id="IPR032710">
    <property type="entry name" value="NTF2-like_dom_sf"/>
</dbReference>
<dbReference type="EMBL" id="LZIT01000336">
    <property type="protein sequence ID" value="OBG27647.1"/>
    <property type="molecule type" value="Genomic_DNA"/>
</dbReference>